<dbReference type="EMBL" id="FOTI01000026">
    <property type="protein sequence ID" value="SFL70659.1"/>
    <property type="molecule type" value="Genomic_DNA"/>
</dbReference>
<protein>
    <recommendedName>
        <fullName evidence="3">Transposase, YhgA-like</fullName>
    </recommendedName>
</protein>
<gene>
    <name evidence="1" type="ORF">SAMN02983006_01825</name>
</gene>
<feature type="non-terminal residue" evidence="1">
    <location>
        <position position="41"/>
    </location>
</feature>
<evidence type="ECO:0008006" key="3">
    <source>
        <dbReference type="Google" id="ProtNLM"/>
    </source>
</evidence>
<accession>A0A1I4JVR4</accession>
<evidence type="ECO:0000313" key="1">
    <source>
        <dbReference type="EMBL" id="SFL70659.1"/>
    </source>
</evidence>
<organism evidence="1 2">
    <name type="scientific">Halanaerobium salsuginis</name>
    <dbReference type="NCBI Taxonomy" id="29563"/>
    <lineage>
        <taxon>Bacteria</taxon>
        <taxon>Bacillati</taxon>
        <taxon>Bacillota</taxon>
        <taxon>Clostridia</taxon>
        <taxon>Halanaerobiales</taxon>
        <taxon>Halanaerobiaceae</taxon>
        <taxon>Halanaerobium</taxon>
    </lineage>
</organism>
<reference evidence="1 2" key="1">
    <citation type="submission" date="2016-10" db="EMBL/GenBank/DDBJ databases">
        <authorList>
            <person name="de Groot N.N."/>
        </authorList>
    </citation>
    <scope>NUCLEOTIDE SEQUENCE [LARGE SCALE GENOMIC DNA]</scope>
    <source>
        <strain evidence="1 2">ATCC 51327</strain>
    </source>
</reference>
<sequence length="41" mass="4969">MFVPNSHQQLSLYDSFKDLPKYLQEYLLDSWADTFQEIIFP</sequence>
<dbReference type="Proteomes" id="UP000199006">
    <property type="component" value="Unassembled WGS sequence"/>
</dbReference>
<dbReference type="STRING" id="29563.SAMN02983006_01825"/>
<evidence type="ECO:0000313" key="2">
    <source>
        <dbReference type="Proteomes" id="UP000199006"/>
    </source>
</evidence>
<keyword evidence="2" id="KW-1185">Reference proteome</keyword>
<proteinExistence type="predicted"/>
<name>A0A1I4JVR4_9FIRM</name>
<dbReference type="AlphaFoldDB" id="A0A1I4JVR4"/>